<evidence type="ECO:0000313" key="7">
    <source>
        <dbReference type="EMBL" id="MET7016207.1"/>
    </source>
</evidence>
<comment type="caution">
    <text evidence="7">The sequence shown here is derived from an EMBL/GenBank/DDBJ whole genome shotgun (WGS) entry which is preliminary data.</text>
</comment>
<dbReference type="Gene3D" id="1.10.3730.20">
    <property type="match status" value="1"/>
</dbReference>
<reference evidence="7 8" key="1">
    <citation type="submission" date="2024-07" db="EMBL/GenBank/DDBJ databases">
        <title>Uliginosibacterium flavum JJ3220;KACC:17644.</title>
        <authorList>
            <person name="Kim M.K."/>
        </authorList>
    </citation>
    <scope>NUCLEOTIDE SEQUENCE [LARGE SCALE GENOMIC DNA]</scope>
    <source>
        <strain evidence="7 8">KACC:17644</strain>
    </source>
</reference>
<evidence type="ECO:0000313" key="8">
    <source>
        <dbReference type="Proteomes" id="UP001549691"/>
    </source>
</evidence>
<sequence length="289" mass="30519">MNALWMLLACFLFATMGACVKLAGGFFNVGQTVGMRGLVPVLLIGAWILWQRQQLRSPHWKSHLYRSVAGSLAMLMYFSAIARLPLATAVTLNNTSALFLAGVLSLRQTPPPAVLGALLLGLFGVALVLQPSLSQDQWLGGVLGLGSAFLACVAQLNLRSLGRAGEPEWRTVFIFSATNALLALPLTLLQSSSPSQASTQEWGFLLAVGLCGGLGQLALTRAFSIGKAIVTASLGYSTVIFSSLFGALLWGDKLSMLSWAGILMIIIAGVIATHPAVWARQVARHGGGD</sequence>
<evidence type="ECO:0000256" key="4">
    <source>
        <dbReference type="ARBA" id="ARBA00023136"/>
    </source>
</evidence>
<name>A0ABV2TQK3_9RHOO</name>
<feature type="domain" description="EamA" evidence="6">
    <location>
        <begin position="3"/>
        <end position="129"/>
    </location>
</feature>
<dbReference type="InterPro" id="IPR000620">
    <property type="entry name" value="EamA_dom"/>
</dbReference>
<protein>
    <submittedName>
        <fullName evidence="7">DMT family transporter</fullName>
    </submittedName>
</protein>
<feature type="transmembrane region" description="Helical" evidence="5">
    <location>
        <begin position="170"/>
        <end position="190"/>
    </location>
</feature>
<feature type="transmembrane region" description="Helical" evidence="5">
    <location>
        <begin position="113"/>
        <end position="132"/>
    </location>
</feature>
<dbReference type="EMBL" id="JBEWZI010000031">
    <property type="protein sequence ID" value="MET7016207.1"/>
    <property type="molecule type" value="Genomic_DNA"/>
</dbReference>
<accession>A0ABV2TQK3</accession>
<evidence type="ECO:0000256" key="5">
    <source>
        <dbReference type="SAM" id="Phobius"/>
    </source>
</evidence>
<feature type="transmembrane region" description="Helical" evidence="5">
    <location>
        <begin position="202"/>
        <end position="219"/>
    </location>
</feature>
<dbReference type="PANTHER" id="PTHR22911">
    <property type="entry name" value="ACYL-MALONYL CONDENSING ENZYME-RELATED"/>
    <property type="match status" value="1"/>
</dbReference>
<feature type="transmembrane region" description="Helical" evidence="5">
    <location>
        <begin position="256"/>
        <end position="277"/>
    </location>
</feature>
<keyword evidence="2 5" id="KW-0812">Transmembrane</keyword>
<feature type="transmembrane region" description="Helical" evidence="5">
    <location>
        <begin position="228"/>
        <end position="250"/>
    </location>
</feature>
<evidence type="ECO:0000256" key="3">
    <source>
        <dbReference type="ARBA" id="ARBA00022989"/>
    </source>
</evidence>
<organism evidence="7 8">
    <name type="scientific">Uliginosibacterium flavum</name>
    <dbReference type="NCBI Taxonomy" id="1396831"/>
    <lineage>
        <taxon>Bacteria</taxon>
        <taxon>Pseudomonadati</taxon>
        <taxon>Pseudomonadota</taxon>
        <taxon>Betaproteobacteria</taxon>
        <taxon>Rhodocyclales</taxon>
        <taxon>Zoogloeaceae</taxon>
        <taxon>Uliginosibacterium</taxon>
    </lineage>
</organism>
<dbReference type="Pfam" id="PF00892">
    <property type="entry name" value="EamA"/>
    <property type="match status" value="2"/>
</dbReference>
<gene>
    <name evidence="7" type="ORF">ABXR19_18625</name>
</gene>
<keyword evidence="8" id="KW-1185">Reference proteome</keyword>
<evidence type="ECO:0000256" key="2">
    <source>
        <dbReference type="ARBA" id="ARBA00022692"/>
    </source>
</evidence>
<dbReference type="Proteomes" id="UP001549691">
    <property type="component" value="Unassembled WGS sequence"/>
</dbReference>
<feature type="transmembrane region" description="Helical" evidence="5">
    <location>
        <begin position="33"/>
        <end position="51"/>
    </location>
</feature>
<keyword evidence="3 5" id="KW-1133">Transmembrane helix</keyword>
<feature type="transmembrane region" description="Helical" evidence="5">
    <location>
        <begin position="138"/>
        <end position="158"/>
    </location>
</feature>
<keyword evidence="4 5" id="KW-0472">Membrane</keyword>
<evidence type="ECO:0000259" key="6">
    <source>
        <dbReference type="Pfam" id="PF00892"/>
    </source>
</evidence>
<dbReference type="InterPro" id="IPR037185">
    <property type="entry name" value="EmrE-like"/>
</dbReference>
<evidence type="ECO:0000256" key="1">
    <source>
        <dbReference type="ARBA" id="ARBA00004141"/>
    </source>
</evidence>
<proteinExistence type="predicted"/>
<feature type="domain" description="EamA" evidence="6">
    <location>
        <begin position="142"/>
        <end position="268"/>
    </location>
</feature>
<dbReference type="RefSeq" id="WP_354602666.1">
    <property type="nucleotide sequence ID" value="NZ_JBEWZI010000031.1"/>
</dbReference>
<dbReference type="SUPFAM" id="SSF103481">
    <property type="entry name" value="Multidrug resistance efflux transporter EmrE"/>
    <property type="match status" value="2"/>
</dbReference>
<comment type="subcellular location">
    <subcellularLocation>
        <location evidence="1">Membrane</location>
        <topology evidence="1">Multi-pass membrane protein</topology>
    </subcellularLocation>
</comment>
<dbReference type="PANTHER" id="PTHR22911:SF6">
    <property type="entry name" value="SOLUTE CARRIER FAMILY 35 MEMBER G1"/>
    <property type="match status" value="1"/>
</dbReference>